<protein>
    <submittedName>
        <fullName evidence="5">Unannotated protein</fullName>
    </submittedName>
</protein>
<dbReference type="Pfam" id="PF07167">
    <property type="entry name" value="PhaC_N"/>
    <property type="match status" value="1"/>
</dbReference>
<evidence type="ECO:0000256" key="3">
    <source>
        <dbReference type="SAM" id="MobiDB-lite"/>
    </source>
</evidence>
<evidence type="ECO:0000313" key="5">
    <source>
        <dbReference type="EMBL" id="CAB4938878.1"/>
    </source>
</evidence>
<dbReference type="PANTHER" id="PTHR36837:SF5">
    <property type="entry name" value="POLY-3-HYDROXYBUTYRATE SYNTHASE"/>
    <property type="match status" value="1"/>
</dbReference>
<dbReference type="GO" id="GO:0016746">
    <property type="term" value="F:acyltransferase activity"/>
    <property type="evidence" value="ECO:0007669"/>
    <property type="project" value="UniProtKB-KW"/>
</dbReference>
<evidence type="ECO:0000256" key="2">
    <source>
        <dbReference type="ARBA" id="ARBA00023315"/>
    </source>
</evidence>
<feature type="domain" description="Poly-beta-hydroxybutyrate polymerase N-terminal" evidence="4">
    <location>
        <begin position="76"/>
        <end position="243"/>
    </location>
</feature>
<sequence length="564" mass="61191">MATPVETRPIFRPAAEIFLAGGSGSSSRFLHTPTLAKAVGGVIGRPRTLARTSASLTGQLVQVARGRSKVQPPRSDKRFADVAWTENGLFRRLMQTHVAVEQAVNELLDEADLSWRADRQARYIVSNLFAAISPTNFPLTNPAVLKRAIDTGGQNFVAGARRFAKDMSSEPRLPTTVDVDAFEVGRDLAVTPGEVVYRDDVVEILQYGSQTDTVYERPVLIVPPTINKYYVLDLAPGRSFAAHLLEAGMQVFMVSWRNPDASCAAYDLDTYAQSIIDARRVVSEVSGSDDVHIVGACSGGIVSCAALGVLKARGELEGVKSITLLVCALDSSEAGTTSALVGHENAAAAVALSAKRGYLDGRSLTEVFAWLRPNDLIWRYVVDNYLLGNPLPAFDILYWNQDTVRLSAGLHYDFVKLALDNALIRPGAQRVLGKPVDLRAVDIDSYVLAGSADHIVPWESAYRSTRILGGTKRFVLSTSGHIQALVNPPHPKSRSTFRVGETSDTPDDPTVWVEDAKLENGSWWGDHAHWLIERSGERVPAPDELGSAEHPSIGAAPGVYVLQD</sequence>
<reference evidence="5" key="1">
    <citation type="submission" date="2020-05" db="EMBL/GenBank/DDBJ databases">
        <authorList>
            <person name="Chiriac C."/>
            <person name="Salcher M."/>
            <person name="Ghai R."/>
            <person name="Kavagutti S V."/>
        </authorList>
    </citation>
    <scope>NUCLEOTIDE SEQUENCE</scope>
</reference>
<name>A0A6J7J686_9ZZZZ</name>
<dbReference type="GO" id="GO:0042619">
    <property type="term" value="P:poly-hydroxybutyrate biosynthetic process"/>
    <property type="evidence" value="ECO:0007669"/>
    <property type="project" value="InterPro"/>
</dbReference>
<organism evidence="5">
    <name type="scientific">freshwater metagenome</name>
    <dbReference type="NCBI Taxonomy" id="449393"/>
    <lineage>
        <taxon>unclassified sequences</taxon>
        <taxon>metagenomes</taxon>
        <taxon>ecological metagenomes</taxon>
    </lineage>
</organism>
<dbReference type="EMBL" id="CAFBMK010000224">
    <property type="protein sequence ID" value="CAB4938878.1"/>
    <property type="molecule type" value="Genomic_DNA"/>
</dbReference>
<keyword evidence="1" id="KW-0808">Transferase</keyword>
<evidence type="ECO:0000256" key="1">
    <source>
        <dbReference type="ARBA" id="ARBA00022679"/>
    </source>
</evidence>
<dbReference type="PANTHER" id="PTHR36837">
    <property type="entry name" value="POLY(3-HYDROXYALKANOATE) POLYMERASE SUBUNIT PHAC"/>
    <property type="match status" value="1"/>
</dbReference>
<gene>
    <name evidence="5" type="ORF">UFOPK3564_02819</name>
</gene>
<dbReference type="Gene3D" id="3.40.50.1820">
    <property type="entry name" value="alpha/beta hydrolase"/>
    <property type="match status" value="1"/>
</dbReference>
<dbReference type="InterPro" id="IPR029058">
    <property type="entry name" value="AB_hydrolase_fold"/>
</dbReference>
<dbReference type="AlphaFoldDB" id="A0A6J7J686"/>
<evidence type="ECO:0000259" key="4">
    <source>
        <dbReference type="Pfam" id="PF07167"/>
    </source>
</evidence>
<keyword evidence="2" id="KW-0012">Acyltransferase</keyword>
<dbReference type="InterPro" id="IPR010941">
    <property type="entry name" value="PhaC_N"/>
</dbReference>
<dbReference type="SUPFAM" id="SSF53474">
    <property type="entry name" value="alpha/beta-Hydrolases"/>
    <property type="match status" value="1"/>
</dbReference>
<feature type="region of interest" description="Disordered" evidence="3">
    <location>
        <begin position="489"/>
        <end position="509"/>
    </location>
</feature>
<dbReference type="InterPro" id="IPR051321">
    <property type="entry name" value="PHA/PHB_synthase"/>
</dbReference>
<accession>A0A6J7J686</accession>
<proteinExistence type="predicted"/>